<dbReference type="OrthoDB" id="5258at10239"/>
<feature type="transmembrane region" description="Helical" evidence="1">
    <location>
        <begin position="302"/>
        <end position="326"/>
    </location>
</feature>
<keyword evidence="1" id="KW-0472">Membrane</keyword>
<evidence type="ECO:0008006" key="4">
    <source>
        <dbReference type="Google" id="ProtNLM"/>
    </source>
</evidence>
<protein>
    <recommendedName>
        <fullName evidence="4">Amino acid permease/ SLC12A domain-containing protein</fullName>
    </recommendedName>
</protein>
<dbReference type="PIRSF" id="PIRSF006060">
    <property type="entry name" value="AA_transporter"/>
    <property type="match status" value="1"/>
</dbReference>
<evidence type="ECO:0000313" key="2">
    <source>
        <dbReference type="EMBL" id="ARQ96457.1"/>
    </source>
</evidence>
<feature type="transmembrane region" description="Helical" evidence="1">
    <location>
        <begin position="333"/>
        <end position="354"/>
    </location>
</feature>
<sequence length="396" mass="45017">MEFKRESSGIIKSFNSLDIFSINLLYMGILSGISYPIFVSSLLKSVNLLFAILIGAIFGIPLLVMYYLLTKKIPLNGGDYAYIRSSFSPKFYTIFGISLWLIYVFSAPVLSDLVLLNFNIPVIEKFFISELLFAIALLSIVKKSIYAYIVDGIAILQIIVSLILPISSFHFQAPNFILSNTLLSALLFDLSMFLFINAISYIAGETKNVDKSMKIGYFLSYFVVTILALLDSYSNLNILFLLMPIWFMSYIFVTSMIQSRLIQNLAFDKILPEKFAKITPNALLLIFIADTIANVLENLFNFSISFGFDGLLFIFWNFIIVSFAFLKLTNKKLLFSIVMISLILQIFLFFYLGISNSIFYNFVIQGNVLFAILRILLMPILGGIIYLLRRKVINVE</sequence>
<dbReference type="GeneID" id="32878626"/>
<feature type="transmembrane region" description="Helical" evidence="1">
    <location>
        <begin position="278"/>
        <end position="296"/>
    </location>
</feature>
<organism evidence="2 3">
    <name type="scientific">Sulfolobus islandicus rod-shaped virus 8</name>
    <dbReference type="NCBI Taxonomy" id="1983551"/>
    <lineage>
        <taxon>Viruses</taxon>
        <taxon>Adnaviria</taxon>
        <taxon>Zilligvirae</taxon>
        <taxon>Taleaviricota</taxon>
        <taxon>Tokiviricetes</taxon>
        <taxon>Ligamenvirales</taxon>
        <taxon>Rudiviridae</taxon>
        <taxon>Usarudivirus</taxon>
        <taxon>Usarudivirus caloris</taxon>
        <taxon>Usarudivirus SIRV8</taxon>
    </lineage>
</organism>
<reference evidence="2 3" key="1">
    <citation type="journal article" date="2017" name="Viruses">
        <title>Differentiation and structure in Sulfolobus islandicus rod-shaped virus populations.</title>
        <authorList>
            <person name="Bautista M.A."/>
            <person name="Black J.A."/>
            <person name="Youngblut N.D."/>
            <person name="Whitaker R.J."/>
        </authorList>
    </citation>
    <scope>NUCLEOTIDE SEQUENCE [LARGE SCALE GENOMIC DNA]</scope>
</reference>
<feature type="transmembrane region" description="Helical" evidence="1">
    <location>
        <begin position="48"/>
        <end position="70"/>
    </location>
</feature>
<accession>A0A1X9SJQ4</accession>
<feature type="transmembrane region" description="Helical" evidence="1">
    <location>
        <begin position="182"/>
        <end position="203"/>
    </location>
</feature>
<keyword evidence="3" id="KW-1185">Reference proteome</keyword>
<feature type="transmembrane region" description="Helical" evidence="1">
    <location>
        <begin position="238"/>
        <end position="257"/>
    </location>
</feature>
<dbReference type="Gene3D" id="1.20.1740.10">
    <property type="entry name" value="Amino acid/polyamine transporter I"/>
    <property type="match status" value="1"/>
</dbReference>
<dbReference type="Proteomes" id="UP000201526">
    <property type="component" value="Segment"/>
</dbReference>
<name>A0A1X9SJQ4_9VIRU</name>
<dbReference type="KEGG" id="vg:32878626"/>
<dbReference type="RefSeq" id="YP_009362724.1">
    <property type="nucleotide sequence ID" value="NC_034623.1"/>
</dbReference>
<keyword evidence="1" id="KW-1133">Transmembrane helix</keyword>
<feature type="transmembrane region" description="Helical" evidence="1">
    <location>
        <begin position="91"/>
        <end position="110"/>
    </location>
</feature>
<evidence type="ECO:0000313" key="3">
    <source>
        <dbReference type="Proteomes" id="UP000201526"/>
    </source>
</evidence>
<feature type="transmembrane region" description="Helical" evidence="1">
    <location>
        <begin position="148"/>
        <end position="170"/>
    </location>
</feature>
<feature type="transmembrane region" description="Helical" evidence="1">
    <location>
        <begin position="20"/>
        <end position="42"/>
    </location>
</feature>
<feature type="transmembrane region" description="Helical" evidence="1">
    <location>
        <begin position="366"/>
        <end position="388"/>
    </location>
</feature>
<feature type="transmembrane region" description="Helical" evidence="1">
    <location>
        <begin position="122"/>
        <end position="141"/>
    </location>
</feature>
<feature type="transmembrane region" description="Helical" evidence="1">
    <location>
        <begin position="215"/>
        <end position="232"/>
    </location>
</feature>
<dbReference type="EMBL" id="KY744229">
    <property type="protein sequence ID" value="ARQ96457.1"/>
    <property type="molecule type" value="Genomic_DNA"/>
</dbReference>
<proteinExistence type="predicted"/>
<evidence type="ECO:0000256" key="1">
    <source>
        <dbReference type="SAM" id="Phobius"/>
    </source>
</evidence>
<keyword evidence="1" id="KW-0812">Transmembrane</keyword>